<dbReference type="EMBL" id="JABEVY010000240">
    <property type="protein sequence ID" value="KAF5240923.1"/>
    <property type="molecule type" value="Genomic_DNA"/>
</dbReference>
<dbReference type="PANTHER" id="PTHR31605:SF0">
    <property type="entry name" value="GLYCEROL-3-PHOSPHATE O-ACYLTRANSFERASE 1"/>
    <property type="match status" value="1"/>
</dbReference>
<feature type="compositionally biased region" description="Low complexity" evidence="1">
    <location>
        <begin position="10"/>
        <end position="20"/>
    </location>
</feature>
<keyword evidence="2" id="KW-0472">Membrane</keyword>
<feature type="transmembrane region" description="Helical" evidence="2">
    <location>
        <begin position="536"/>
        <end position="559"/>
    </location>
</feature>
<dbReference type="GO" id="GO:0008654">
    <property type="term" value="P:phospholipid biosynthetic process"/>
    <property type="evidence" value="ECO:0007669"/>
    <property type="project" value="TreeGrafter"/>
</dbReference>
<dbReference type="CDD" id="cd03062">
    <property type="entry name" value="TRX_Fd_Sucrase"/>
    <property type="match status" value="1"/>
</dbReference>
<evidence type="ECO:0000256" key="1">
    <source>
        <dbReference type="SAM" id="MobiDB-lite"/>
    </source>
</evidence>
<feature type="transmembrane region" description="Helical" evidence="2">
    <location>
        <begin position="501"/>
        <end position="524"/>
    </location>
</feature>
<feature type="compositionally biased region" description="Polar residues" evidence="1">
    <location>
        <begin position="659"/>
        <end position="677"/>
    </location>
</feature>
<organism evidence="4 5">
    <name type="scientific">Fusarium anthophilum</name>
    <dbReference type="NCBI Taxonomy" id="48485"/>
    <lineage>
        <taxon>Eukaryota</taxon>
        <taxon>Fungi</taxon>
        <taxon>Dikarya</taxon>
        <taxon>Ascomycota</taxon>
        <taxon>Pezizomycotina</taxon>
        <taxon>Sordariomycetes</taxon>
        <taxon>Hypocreomycetidae</taxon>
        <taxon>Hypocreales</taxon>
        <taxon>Nectriaceae</taxon>
        <taxon>Fusarium</taxon>
        <taxon>Fusarium fujikuroi species complex</taxon>
    </lineage>
</organism>
<keyword evidence="5" id="KW-1185">Reference proteome</keyword>
<evidence type="ECO:0000313" key="4">
    <source>
        <dbReference type="EMBL" id="KAF5240923.1"/>
    </source>
</evidence>
<comment type="caution">
    <text evidence="4">The sequence shown here is derived from an EMBL/GenBank/DDBJ whole genome shotgun (WGS) entry which is preliminary data.</text>
</comment>
<gene>
    <name evidence="4" type="ORF">FANTH_9352</name>
</gene>
<dbReference type="SUPFAM" id="SSF52833">
    <property type="entry name" value="Thioredoxin-like"/>
    <property type="match status" value="1"/>
</dbReference>
<dbReference type="GO" id="GO:0016287">
    <property type="term" value="F:glycerone-phosphate O-acyltransferase activity"/>
    <property type="evidence" value="ECO:0007669"/>
    <property type="project" value="TreeGrafter"/>
</dbReference>
<evidence type="ECO:0000259" key="3">
    <source>
        <dbReference type="SMART" id="SM00563"/>
    </source>
</evidence>
<dbReference type="Proteomes" id="UP000573603">
    <property type="component" value="Unassembled WGS sequence"/>
</dbReference>
<dbReference type="InterPro" id="IPR052744">
    <property type="entry name" value="GPAT/DAPAT"/>
</dbReference>
<dbReference type="Pfam" id="PF06999">
    <property type="entry name" value="Suc_Fer-like"/>
    <property type="match status" value="1"/>
</dbReference>
<dbReference type="SMART" id="SM00563">
    <property type="entry name" value="PlsC"/>
    <property type="match status" value="1"/>
</dbReference>
<accession>A0A8H4Z6Y9</accession>
<feature type="compositionally biased region" description="Low complexity" evidence="1">
    <location>
        <begin position="816"/>
        <end position="827"/>
    </location>
</feature>
<feature type="compositionally biased region" description="Basic and acidic residues" evidence="1">
    <location>
        <begin position="726"/>
        <end position="749"/>
    </location>
</feature>
<dbReference type="InterPro" id="IPR009737">
    <property type="entry name" value="Aim32/Apd1-like"/>
</dbReference>
<feature type="region of interest" description="Disordered" evidence="1">
    <location>
        <begin position="1118"/>
        <end position="1137"/>
    </location>
</feature>
<feature type="region of interest" description="Disordered" evidence="1">
    <location>
        <begin position="806"/>
        <end position="830"/>
    </location>
</feature>
<dbReference type="GO" id="GO:0004366">
    <property type="term" value="F:glycerol-3-phosphate O-acyltransferase activity"/>
    <property type="evidence" value="ECO:0007669"/>
    <property type="project" value="TreeGrafter"/>
</dbReference>
<feature type="compositionally biased region" description="Acidic residues" evidence="1">
    <location>
        <begin position="750"/>
        <end position="761"/>
    </location>
</feature>
<dbReference type="InterPro" id="IPR002123">
    <property type="entry name" value="Plipid/glycerol_acylTrfase"/>
</dbReference>
<name>A0A8H4Z6Y9_9HYPO</name>
<feature type="compositionally biased region" description="Gly residues" evidence="1">
    <location>
        <begin position="701"/>
        <end position="711"/>
    </location>
</feature>
<dbReference type="Pfam" id="PF01553">
    <property type="entry name" value="Acyltransferase"/>
    <property type="match status" value="1"/>
</dbReference>
<proteinExistence type="predicted"/>
<feature type="region of interest" description="Disordered" evidence="1">
    <location>
        <begin position="628"/>
        <end position="789"/>
    </location>
</feature>
<feature type="region of interest" description="Disordered" evidence="1">
    <location>
        <begin position="1"/>
        <end position="20"/>
    </location>
</feature>
<feature type="transmembrane region" description="Helical" evidence="2">
    <location>
        <begin position="450"/>
        <end position="470"/>
    </location>
</feature>
<evidence type="ECO:0000313" key="5">
    <source>
        <dbReference type="Proteomes" id="UP000573603"/>
    </source>
</evidence>
<dbReference type="AlphaFoldDB" id="A0A8H4Z6Y9"/>
<dbReference type="InterPro" id="IPR036249">
    <property type="entry name" value="Thioredoxin-like_sf"/>
</dbReference>
<dbReference type="PANTHER" id="PTHR31605">
    <property type="entry name" value="GLYCEROL-3-PHOSPHATE O-ACYLTRANSFERASE 1"/>
    <property type="match status" value="1"/>
</dbReference>
<reference evidence="4 5" key="1">
    <citation type="journal article" date="2020" name="BMC Genomics">
        <title>Correction to: Identification and distribution of gene clusters required for synthesis of sphingolipid metabolism inhibitors in diverse species of the filamentous fungus Fusarium.</title>
        <authorList>
            <person name="Kim H.S."/>
            <person name="Lohmar J.M."/>
            <person name="Busman M."/>
            <person name="Brown D.W."/>
            <person name="Naumann T.A."/>
            <person name="Divon H.H."/>
            <person name="Lysoe E."/>
            <person name="Uhlig S."/>
            <person name="Proctor R.H."/>
        </authorList>
    </citation>
    <scope>NUCLEOTIDE SEQUENCE [LARGE SCALE GENOMIC DNA]</scope>
    <source>
        <strain evidence="4 5">NRRL 25214</strain>
    </source>
</reference>
<evidence type="ECO:0000256" key="2">
    <source>
        <dbReference type="SAM" id="Phobius"/>
    </source>
</evidence>
<protein>
    <recommendedName>
        <fullName evidence="3">Phospholipid/glycerol acyltransferase domain-containing protein</fullName>
    </recommendedName>
</protein>
<keyword evidence="2" id="KW-0812">Transmembrane</keyword>
<sequence>MSKHAGTKDAAAPQSATSPTPQKELYPMVNWKYDMFLYTVGNIVDMFFREVVPRGAWRVPQTGPVLFVAAPHANQFVDAIILQRTLRNEAKRRASLLIAQKSVHGFIGWGSRQVGSVPVGRAQDAAKPATGTIYLPDPINDPTLVRGIGTKFGEGEGEVQGMLFLPSTKNTSGASVDISQIIGPEEIRVKRPFKSKIALQQLTGRDDIDKDGNFTNKDVKGPAPGYQGTKFKLAPHIDQTKVYEAVFSRLCNGGCVGIFPEGGSHDRTELLPLKAGVAIMALGTLAQDPDCGLKIVPVGMNYFHAHKFRSRAVVEFGAPFEIPRHLVELYCNNQRREAIGQVLDTVYQALNSVTVSAPDYDTLMVIQAARRLYNPTGKKLPLPVVIELNRRLCMGYERYKNDERITSLSAAVKEYNSQLRYLNLKDHQVQYAKMNMIKVIFLFIYRSIKLLFLFICTLPGLILFSPVFVATKIISRQKAKTALAGSTVKIRGRDVMATWKILVAIGFAPTLYHIYSAIITFKVWQDRLWGYVPEGVPLLVVYFALWPFMVGITFASLRFGEVGVDIFKSLRPLLLCLTPTSNYNIHKLRERRAELSAQVTDVINTLGPEMFDDFEKARLVPDLYKAESGSSTTSKAHRRRDSDQSSTGYEPETPPALSRRSTTQSSRALPRNDSFSNIGHVGIFSTRPPSRARSRSRSSSSGGGFGSGGFPISGFTTLDSSGGFDEASRKIREAMKNRRHKTDQERTDRDDEDDDSEEEGYDEARKKNAANHAVPFRTEPTASGDVDGPKTYRKISYYNMTLSFSSTHDNPPPLTSPSTSITAATPSWLPQHKPAKQRMALSLKNLMGSVLGGGSAKQDTKPSSSELFAKTDPKVDGEECLHDCENCSVRYPRGFKIEEEDVLYGLVEPWSTHLLVGTGKTDWVRDVADEKGSVMEAFSKAAEPVNGKLKLSASNMPTPHDTDDYSEPTTLLLLPAFKLLHNVHPLSVPKIVAEVINRAPTSTSPLHPTPLPASLPSPDPAAGIPDVSLKDCPHNAVILMCSHRTRDVRCAQSAPILRKEFERQLRPLGLYRDLHDERPGGVGIYYISHVGGHKYSANVMIYRRPNAFGLDDPVPELQNGTNGVEKNGNGTNGSAEESVGASQGIWLARVMPEDCENLIRYTVLRGKVVKPERQLRGGFDRGRGVMSW</sequence>
<feature type="compositionally biased region" description="Polar residues" evidence="1">
    <location>
        <begin position="1118"/>
        <end position="1135"/>
    </location>
</feature>
<feature type="domain" description="Phospholipid/glycerol acyltransferase" evidence="3">
    <location>
        <begin position="66"/>
        <end position="303"/>
    </location>
</feature>
<keyword evidence="2" id="KW-1133">Transmembrane helix</keyword>
<dbReference type="Gene3D" id="3.40.30.10">
    <property type="entry name" value="Glutaredoxin"/>
    <property type="match status" value="1"/>
</dbReference>
<dbReference type="SUPFAM" id="SSF69593">
    <property type="entry name" value="Glycerol-3-phosphate (1)-acyltransferase"/>
    <property type="match status" value="1"/>
</dbReference>